<dbReference type="Proteomes" id="UP001465668">
    <property type="component" value="Unassembled WGS sequence"/>
</dbReference>
<comment type="caution">
    <text evidence="1">The sequence shown here is derived from an EMBL/GenBank/DDBJ whole genome shotgun (WGS) entry which is preliminary data.</text>
</comment>
<protein>
    <submittedName>
        <fullName evidence="1">Uncharacterized protein</fullName>
    </submittedName>
</protein>
<accession>A0ABR2XFK2</accession>
<gene>
    <name evidence="1" type="ORF">SCAR479_10852</name>
</gene>
<dbReference type="EMBL" id="JARVKM010000061">
    <property type="protein sequence ID" value="KAK9772479.1"/>
    <property type="molecule type" value="Genomic_DNA"/>
</dbReference>
<sequence length="56" mass="6723">MLVMGLKSTAFSQLVRKLFRERIIINRRRRYREDPFITIRPTVRVPVMAPKLPLEL</sequence>
<evidence type="ECO:0000313" key="1">
    <source>
        <dbReference type="EMBL" id="KAK9772479.1"/>
    </source>
</evidence>
<keyword evidence="2" id="KW-1185">Reference proteome</keyword>
<reference evidence="1 2" key="1">
    <citation type="submission" date="2024-02" db="EMBL/GenBank/DDBJ databases">
        <title>First draft genome assembly of two strains of Seiridium cardinale.</title>
        <authorList>
            <person name="Emiliani G."/>
            <person name="Scali E."/>
        </authorList>
    </citation>
    <scope>NUCLEOTIDE SEQUENCE [LARGE SCALE GENOMIC DNA]</scope>
    <source>
        <strain evidence="1 2">BM-138-000479</strain>
    </source>
</reference>
<organism evidence="1 2">
    <name type="scientific">Seiridium cardinale</name>
    <dbReference type="NCBI Taxonomy" id="138064"/>
    <lineage>
        <taxon>Eukaryota</taxon>
        <taxon>Fungi</taxon>
        <taxon>Dikarya</taxon>
        <taxon>Ascomycota</taxon>
        <taxon>Pezizomycotina</taxon>
        <taxon>Sordariomycetes</taxon>
        <taxon>Xylariomycetidae</taxon>
        <taxon>Amphisphaeriales</taxon>
        <taxon>Sporocadaceae</taxon>
        <taxon>Seiridium</taxon>
    </lineage>
</organism>
<proteinExistence type="predicted"/>
<evidence type="ECO:0000313" key="2">
    <source>
        <dbReference type="Proteomes" id="UP001465668"/>
    </source>
</evidence>
<name>A0ABR2XFK2_9PEZI</name>